<dbReference type="Proteomes" id="UP001500200">
    <property type="component" value="Unassembled WGS sequence"/>
</dbReference>
<feature type="domain" description="Glycosyltransferase 2-like" evidence="9">
    <location>
        <begin position="9"/>
        <end position="171"/>
    </location>
</feature>
<keyword evidence="11" id="KW-1185">Reference proteome</keyword>
<dbReference type="EMBL" id="BAABKK010000027">
    <property type="protein sequence ID" value="GAA5199004.1"/>
    <property type="molecule type" value="Genomic_DNA"/>
</dbReference>
<accession>A0ABP9SPS1</accession>
<evidence type="ECO:0000256" key="3">
    <source>
        <dbReference type="ARBA" id="ARBA00022676"/>
    </source>
</evidence>
<reference evidence="11" key="1">
    <citation type="journal article" date="2019" name="Int. J. Syst. Evol. Microbiol.">
        <title>The Global Catalogue of Microorganisms (GCM) 10K type strain sequencing project: providing services to taxonomists for standard genome sequencing and annotation.</title>
        <authorList>
            <consortium name="The Broad Institute Genomics Platform"/>
            <consortium name="The Broad Institute Genome Sequencing Center for Infectious Disease"/>
            <person name="Wu L."/>
            <person name="Ma J."/>
        </authorList>
    </citation>
    <scope>NUCLEOTIDE SEQUENCE [LARGE SCALE GENOMIC DNA]</scope>
    <source>
        <strain evidence="11">JCM 18514</strain>
    </source>
</reference>
<keyword evidence="3" id="KW-0328">Glycosyltransferase</keyword>
<dbReference type="Gene3D" id="3.90.550.10">
    <property type="entry name" value="Spore Coat Polysaccharide Biosynthesis Protein SpsA, Chain A"/>
    <property type="match status" value="1"/>
</dbReference>
<proteinExistence type="inferred from homology"/>
<sequence length="242" mass="26645">MTKPGTALFMPAWNEAENLPLVVDQAITYLQECDEPFTVIVVDDGSTDHTPEVLETLKRANSDCFSFVRHHHNEGYGSALRTGFREGLKTGHDWVGFCDADGQFMPADIGRLKDSAVASGSDIAIGYRLGRADNLQRRVMGKTWSVLSTFLLGHEAIDVDCGFKIFNRNALLHLAPQLTSQHATISPEMMVLAHRAGYKIVQVGVPHYARQHGTSSGADPHVVWESLKGLLHVRQALRRSAA</sequence>
<dbReference type="PANTHER" id="PTHR48090:SF3">
    <property type="entry name" value="UNDECAPRENYL-PHOSPHATE 4-DEOXY-4-FORMAMIDO-L-ARABINOSE TRANSFERASE"/>
    <property type="match status" value="1"/>
</dbReference>
<keyword evidence="5" id="KW-0812">Transmembrane</keyword>
<name>A0ABP9SPS1_9MICC</name>
<dbReference type="InterPro" id="IPR029044">
    <property type="entry name" value="Nucleotide-diphossugar_trans"/>
</dbReference>
<dbReference type="CDD" id="cd04179">
    <property type="entry name" value="DPM_DPG-synthase_like"/>
    <property type="match status" value="1"/>
</dbReference>
<keyword evidence="6" id="KW-0448">Lipopolysaccharide biosynthesis</keyword>
<evidence type="ECO:0000259" key="9">
    <source>
        <dbReference type="Pfam" id="PF00535"/>
    </source>
</evidence>
<evidence type="ECO:0000256" key="6">
    <source>
        <dbReference type="ARBA" id="ARBA00022985"/>
    </source>
</evidence>
<keyword evidence="8" id="KW-0472">Membrane</keyword>
<comment type="caution">
    <text evidence="10">The sequence shown here is derived from an EMBL/GenBank/DDBJ whole genome shotgun (WGS) entry which is preliminary data.</text>
</comment>
<gene>
    <name evidence="10" type="ORF">GCM10023346_37660</name>
</gene>
<dbReference type="InterPro" id="IPR050256">
    <property type="entry name" value="Glycosyltransferase_2"/>
</dbReference>
<protein>
    <recommendedName>
        <fullName evidence="9">Glycosyltransferase 2-like domain-containing protein</fullName>
    </recommendedName>
</protein>
<dbReference type="PANTHER" id="PTHR48090">
    <property type="entry name" value="UNDECAPRENYL-PHOSPHATE 4-DEOXY-4-FORMAMIDO-L-ARABINOSE TRANSFERASE-RELATED"/>
    <property type="match status" value="1"/>
</dbReference>
<evidence type="ECO:0000256" key="4">
    <source>
        <dbReference type="ARBA" id="ARBA00022679"/>
    </source>
</evidence>
<evidence type="ECO:0000256" key="1">
    <source>
        <dbReference type="ARBA" id="ARBA00006739"/>
    </source>
</evidence>
<evidence type="ECO:0000256" key="7">
    <source>
        <dbReference type="ARBA" id="ARBA00022989"/>
    </source>
</evidence>
<dbReference type="Pfam" id="PF00535">
    <property type="entry name" value="Glycos_transf_2"/>
    <property type="match status" value="1"/>
</dbReference>
<keyword evidence="7" id="KW-1133">Transmembrane helix</keyword>
<keyword evidence="2" id="KW-1003">Cell membrane</keyword>
<dbReference type="SUPFAM" id="SSF53448">
    <property type="entry name" value="Nucleotide-diphospho-sugar transferases"/>
    <property type="match status" value="1"/>
</dbReference>
<organism evidence="10 11">
    <name type="scientific">Arthrobacter gyeryongensis</name>
    <dbReference type="NCBI Taxonomy" id="1650592"/>
    <lineage>
        <taxon>Bacteria</taxon>
        <taxon>Bacillati</taxon>
        <taxon>Actinomycetota</taxon>
        <taxon>Actinomycetes</taxon>
        <taxon>Micrococcales</taxon>
        <taxon>Micrococcaceae</taxon>
        <taxon>Arthrobacter</taxon>
    </lineage>
</organism>
<evidence type="ECO:0000256" key="2">
    <source>
        <dbReference type="ARBA" id="ARBA00022475"/>
    </source>
</evidence>
<comment type="similarity">
    <text evidence="1">Belongs to the glycosyltransferase 2 family.</text>
</comment>
<evidence type="ECO:0000256" key="5">
    <source>
        <dbReference type="ARBA" id="ARBA00022692"/>
    </source>
</evidence>
<dbReference type="InterPro" id="IPR001173">
    <property type="entry name" value="Glyco_trans_2-like"/>
</dbReference>
<dbReference type="RefSeq" id="WP_345451639.1">
    <property type="nucleotide sequence ID" value="NZ_BAABKK010000027.1"/>
</dbReference>
<evidence type="ECO:0000313" key="10">
    <source>
        <dbReference type="EMBL" id="GAA5199004.1"/>
    </source>
</evidence>
<keyword evidence="4" id="KW-0808">Transferase</keyword>
<evidence type="ECO:0000313" key="11">
    <source>
        <dbReference type="Proteomes" id="UP001500200"/>
    </source>
</evidence>
<evidence type="ECO:0000256" key="8">
    <source>
        <dbReference type="ARBA" id="ARBA00023136"/>
    </source>
</evidence>